<proteinExistence type="predicted"/>
<dbReference type="SUPFAM" id="SSF52540">
    <property type="entry name" value="P-loop containing nucleoside triphosphate hydrolases"/>
    <property type="match status" value="1"/>
</dbReference>
<dbReference type="PANTHER" id="PTHR10887:SF341">
    <property type="entry name" value="NFX1-TYPE ZINC FINGER-CONTAINING PROTEIN 1"/>
    <property type="match status" value="1"/>
</dbReference>
<feature type="domain" description="DNA2/NAM7 helicase helicase" evidence="1">
    <location>
        <begin position="194"/>
        <end position="291"/>
    </location>
</feature>
<organism evidence="3 4">
    <name type="scientific">Romanomermis culicivorax</name>
    <name type="common">Nematode worm</name>
    <dbReference type="NCBI Taxonomy" id="13658"/>
    <lineage>
        <taxon>Eukaryota</taxon>
        <taxon>Metazoa</taxon>
        <taxon>Ecdysozoa</taxon>
        <taxon>Nematoda</taxon>
        <taxon>Enoplea</taxon>
        <taxon>Dorylaimia</taxon>
        <taxon>Mermithida</taxon>
        <taxon>Mermithoidea</taxon>
        <taxon>Mermithidae</taxon>
        <taxon>Romanomermis</taxon>
    </lineage>
</organism>
<dbReference type="PANTHER" id="PTHR10887">
    <property type="entry name" value="DNA2/NAM7 HELICASE FAMILY"/>
    <property type="match status" value="1"/>
</dbReference>
<dbReference type="GO" id="GO:0031380">
    <property type="term" value="C:nuclear RNA-directed RNA polymerase complex"/>
    <property type="evidence" value="ECO:0007669"/>
    <property type="project" value="TreeGrafter"/>
</dbReference>
<evidence type="ECO:0000313" key="3">
    <source>
        <dbReference type="Proteomes" id="UP000887565"/>
    </source>
</evidence>
<dbReference type="GO" id="GO:0004386">
    <property type="term" value="F:helicase activity"/>
    <property type="evidence" value="ECO:0007669"/>
    <property type="project" value="InterPro"/>
</dbReference>
<dbReference type="CDD" id="cd18808">
    <property type="entry name" value="SF1_C_Upf1"/>
    <property type="match status" value="1"/>
</dbReference>
<dbReference type="Gene3D" id="3.40.50.300">
    <property type="entry name" value="P-loop containing nucleotide triphosphate hydrolases"/>
    <property type="match status" value="2"/>
</dbReference>
<dbReference type="OMA" id="NIDHTET"/>
<dbReference type="InterPro" id="IPR047187">
    <property type="entry name" value="SF1_C_Upf1"/>
</dbReference>
<evidence type="ECO:0000259" key="2">
    <source>
        <dbReference type="Pfam" id="PF13087"/>
    </source>
</evidence>
<dbReference type="InterPro" id="IPR045055">
    <property type="entry name" value="DNA2/NAM7-like"/>
</dbReference>
<dbReference type="CDD" id="cd17936">
    <property type="entry name" value="EEXXEc_NFX1"/>
    <property type="match status" value="1"/>
</dbReference>
<reference evidence="4" key="1">
    <citation type="submission" date="2022-11" db="UniProtKB">
        <authorList>
            <consortium name="WormBaseParasite"/>
        </authorList>
    </citation>
    <scope>IDENTIFICATION</scope>
</reference>
<evidence type="ECO:0000313" key="4">
    <source>
        <dbReference type="WBParaSite" id="nRc.2.0.1.t31420-RA"/>
    </source>
</evidence>
<dbReference type="InterPro" id="IPR027417">
    <property type="entry name" value="P-loop_NTPase"/>
</dbReference>
<dbReference type="WBParaSite" id="nRc.2.0.1.t31420-RA">
    <property type="protein sequence ID" value="nRc.2.0.1.t31420-RA"/>
    <property type="gene ID" value="nRc.2.0.1.g31420"/>
</dbReference>
<dbReference type="Pfam" id="PF13087">
    <property type="entry name" value="AAA_12"/>
    <property type="match status" value="1"/>
</dbReference>
<accession>A0A915JZM5</accession>
<feature type="domain" description="DNA2/NAM7 helicase-like C-terminal" evidence="2">
    <location>
        <begin position="305"/>
        <end position="491"/>
    </location>
</feature>
<dbReference type="InterPro" id="IPR041679">
    <property type="entry name" value="DNA2/NAM7-like_C"/>
</dbReference>
<evidence type="ECO:0000259" key="1">
    <source>
        <dbReference type="Pfam" id="PF13086"/>
    </source>
</evidence>
<protein>
    <submittedName>
        <fullName evidence="4">NFX1-type zinc finger-containing protein 1</fullName>
    </submittedName>
</protein>
<dbReference type="GO" id="GO:0031048">
    <property type="term" value="P:regulatory ncRNA-mediated heterochromatin formation"/>
    <property type="evidence" value="ECO:0007669"/>
    <property type="project" value="TreeGrafter"/>
</dbReference>
<dbReference type="FunFam" id="3.40.50.300:FF:001366">
    <property type="entry name" value="ATP binding protein, putative"/>
    <property type="match status" value="1"/>
</dbReference>
<keyword evidence="3" id="KW-1185">Reference proteome</keyword>
<sequence>AIKVLRVYRNNPDLYRSGPQLIGLPPLENLQELMNRNYSFEDALFALQCNDCNLRRALQWLTDGFPTEVLSEQEKAADKPQDGIPFELIEQMRLDNAENQNRMLDDDDDDDDDEDFVLKTAKLNLQNNVELTKVDTLTKDWSGVRTKIPLSETLLKMIVKSPPLPTEKARTISDVWALSINDRWRLYTSWVESFREVCEAKMSAIQQKYAAIVGRYNEIRTMKTMAVLKKARVLGMTTTGAAKHQAVLSAVKPKIAIIEEAAEVLESHIITSLSSSCEHLILIGDHFQLRPNPAVYQLAKHFNFDVSLFERLINNGFPHAVLTEQHRMRSEISDNLMPYFYTNLRNHRSVDEYENVKGMSKNMYFFNHGHLEDQDGDSTTRKNVFEAKMIVSFMRYLQQQGYKPDQITILCCYAGQMFFIRRMISDKYKLLGTDKMVRISVVDDYQGEESDIILLSFVRSNEDGKIGFLKTKNRVCVALSRAKIGLYCFGNFDHLAACSKELWADIVQNLKRLVPEGGCNKICEFRLNCGHSCTINCHTQNIDHTETK</sequence>
<dbReference type="Proteomes" id="UP000887565">
    <property type="component" value="Unplaced"/>
</dbReference>
<dbReference type="AlphaFoldDB" id="A0A915JZM5"/>
<dbReference type="InterPro" id="IPR041677">
    <property type="entry name" value="DNA2/NAM7_AAA_11"/>
</dbReference>
<name>A0A915JZM5_ROMCU</name>
<dbReference type="Pfam" id="PF13086">
    <property type="entry name" value="AAA_11"/>
    <property type="match status" value="1"/>
</dbReference>